<dbReference type="InterPro" id="IPR000713">
    <property type="entry name" value="Mur_ligase_N"/>
</dbReference>
<evidence type="ECO:0000256" key="8">
    <source>
        <dbReference type="ARBA" id="ARBA00023316"/>
    </source>
</evidence>
<evidence type="ECO:0000259" key="13">
    <source>
        <dbReference type="Pfam" id="PF08245"/>
    </source>
</evidence>
<comment type="caution">
    <text evidence="14">The sequence shown here is derived from an EMBL/GenBank/DDBJ whole genome shotgun (WGS) entry which is preliminary data.</text>
</comment>
<dbReference type="GO" id="GO:0008360">
    <property type="term" value="P:regulation of cell shape"/>
    <property type="evidence" value="ECO:0007669"/>
    <property type="project" value="UniProtKB-KW"/>
</dbReference>
<dbReference type="AlphaFoldDB" id="A0A9X1FU96"/>
<dbReference type="InterPro" id="IPR051046">
    <property type="entry name" value="MurCDEF_CellWall_CoF430Synth"/>
</dbReference>
<evidence type="ECO:0000256" key="4">
    <source>
        <dbReference type="ARBA" id="ARBA00022840"/>
    </source>
</evidence>
<keyword evidence="6 9" id="KW-0573">Peptidoglycan synthesis</keyword>
<evidence type="ECO:0000256" key="1">
    <source>
        <dbReference type="ARBA" id="ARBA00022598"/>
    </source>
</evidence>
<name>A0A9X1FU96_9RHOB</name>
<dbReference type="GO" id="GO:0005737">
    <property type="term" value="C:cytoplasm"/>
    <property type="evidence" value="ECO:0007669"/>
    <property type="project" value="UniProtKB-SubCell"/>
</dbReference>
<evidence type="ECO:0000313" key="15">
    <source>
        <dbReference type="Proteomes" id="UP001138661"/>
    </source>
</evidence>
<keyword evidence="5 9" id="KW-0133">Cell shape</keyword>
<evidence type="ECO:0000256" key="2">
    <source>
        <dbReference type="ARBA" id="ARBA00022618"/>
    </source>
</evidence>
<comment type="pathway">
    <text evidence="9 10">Cell wall biogenesis; peptidoglycan biosynthesis.</text>
</comment>
<evidence type="ECO:0000256" key="5">
    <source>
        <dbReference type="ARBA" id="ARBA00022960"/>
    </source>
</evidence>
<keyword evidence="15" id="KW-1185">Reference proteome</keyword>
<evidence type="ECO:0000259" key="11">
    <source>
        <dbReference type="Pfam" id="PF01225"/>
    </source>
</evidence>
<evidence type="ECO:0000256" key="7">
    <source>
        <dbReference type="ARBA" id="ARBA00023306"/>
    </source>
</evidence>
<comment type="function">
    <text evidence="9 10">Involved in cell wall formation. Catalyzes the final step in the synthesis of UDP-N-acetylmuramoyl-pentapeptide, the precursor of murein.</text>
</comment>
<keyword evidence="7 9" id="KW-0131">Cell cycle</keyword>
<keyword evidence="4 9" id="KW-0067">ATP-binding</keyword>
<comment type="catalytic activity">
    <reaction evidence="9 10">
        <text>D-alanyl-D-alanine + UDP-N-acetyl-alpha-D-muramoyl-L-alanyl-gamma-D-glutamyl-meso-2,6-diaminopimelate + ATP = UDP-N-acetyl-alpha-D-muramoyl-L-alanyl-gamma-D-glutamyl-meso-2,6-diaminopimeloyl-D-alanyl-D-alanine + ADP + phosphate + H(+)</text>
        <dbReference type="Rhea" id="RHEA:28374"/>
        <dbReference type="ChEBI" id="CHEBI:15378"/>
        <dbReference type="ChEBI" id="CHEBI:30616"/>
        <dbReference type="ChEBI" id="CHEBI:43474"/>
        <dbReference type="ChEBI" id="CHEBI:57822"/>
        <dbReference type="ChEBI" id="CHEBI:61386"/>
        <dbReference type="ChEBI" id="CHEBI:83905"/>
        <dbReference type="ChEBI" id="CHEBI:456216"/>
        <dbReference type="EC" id="6.3.2.10"/>
    </reaction>
</comment>
<dbReference type="EC" id="6.3.2.10" evidence="9 10"/>
<dbReference type="GO" id="GO:0005524">
    <property type="term" value="F:ATP binding"/>
    <property type="evidence" value="ECO:0007669"/>
    <property type="project" value="UniProtKB-UniRule"/>
</dbReference>
<evidence type="ECO:0000259" key="12">
    <source>
        <dbReference type="Pfam" id="PF02875"/>
    </source>
</evidence>
<protein>
    <recommendedName>
        <fullName evidence="9 10">UDP-N-acetylmuramoyl-tripeptide--D-alanyl-D-alanine ligase</fullName>
        <ecNumber evidence="9 10">6.3.2.10</ecNumber>
    </recommendedName>
    <alternativeName>
        <fullName evidence="9">D-alanyl-D-alanine-adding enzyme</fullName>
    </alternativeName>
</protein>
<dbReference type="Pfam" id="PF02875">
    <property type="entry name" value="Mur_ligase_C"/>
    <property type="match status" value="1"/>
</dbReference>
<accession>A0A9X1FU96</accession>
<evidence type="ECO:0000256" key="3">
    <source>
        <dbReference type="ARBA" id="ARBA00022741"/>
    </source>
</evidence>
<organism evidence="14 15">
    <name type="scientific">Roseobacter insulae</name>
    <dbReference type="NCBI Taxonomy" id="2859783"/>
    <lineage>
        <taxon>Bacteria</taxon>
        <taxon>Pseudomonadati</taxon>
        <taxon>Pseudomonadota</taxon>
        <taxon>Alphaproteobacteria</taxon>
        <taxon>Rhodobacterales</taxon>
        <taxon>Roseobacteraceae</taxon>
        <taxon>Roseobacter</taxon>
    </lineage>
</organism>
<dbReference type="RefSeq" id="WP_219500999.1">
    <property type="nucleotide sequence ID" value="NZ_JAHXDN010000002.1"/>
</dbReference>
<evidence type="ECO:0000256" key="9">
    <source>
        <dbReference type="HAMAP-Rule" id="MF_02019"/>
    </source>
</evidence>
<sequence>MSLWTAQAAATATHGKTQGGWVATGVSIDTRTLQPGDLFVALKDQRDGHEFVAQALDKGAAAALVDHVPEGVAADAPLLIVPDVLTALDDLGRAARARMTGKVAAVTGSVGKTSTKEMLAEMLSAQGRAHASVASYNNHWGVPLTLARMPQDTDFAVIEIGMNHPGEIAPLARMARPHVALVTIVAAAHLEAFDDITGIAVEKASIFEGVEPGGVAVLNADMDTAAIVMAKALDCKLRDISFGAEGYDFKLIRADLRDETTVVQARMGDAPLLFKIASPGRHFAMNALGALAVVAALGGDIALAVGSLGRWKPYKGRGQRERIYLDAVDTRLSLDLIDDSYNANPTSMAAALEVLAAAPVTNDTGRVSKGRRIAYLGDMKELGPDEVALHAGLAHLPATQSLDVIHCIGPLMRALHDLLPDAQRGGWYETSDAVLPRLKRHLDSGDVVLAKGSLSMKLGLIVDAIRKMGHAPLDEEEG</sequence>
<dbReference type="Pfam" id="PF08245">
    <property type="entry name" value="Mur_ligase_M"/>
    <property type="match status" value="1"/>
</dbReference>
<reference evidence="14" key="1">
    <citation type="submission" date="2021-07" db="EMBL/GenBank/DDBJ databases">
        <title>Roseobacter insulae sp. nov., isolated from a tidal flat.</title>
        <authorList>
            <person name="Park S."/>
            <person name="Yoon J.-H."/>
        </authorList>
    </citation>
    <scope>NUCLEOTIDE SEQUENCE</scope>
    <source>
        <strain evidence="14">YSTF-M11</strain>
    </source>
</reference>
<dbReference type="InterPro" id="IPR013221">
    <property type="entry name" value="Mur_ligase_cen"/>
</dbReference>
<dbReference type="InterPro" id="IPR004101">
    <property type="entry name" value="Mur_ligase_C"/>
</dbReference>
<feature type="binding site" evidence="9">
    <location>
        <begin position="108"/>
        <end position="114"/>
    </location>
    <ligand>
        <name>ATP</name>
        <dbReference type="ChEBI" id="CHEBI:30616"/>
    </ligand>
</feature>
<dbReference type="Proteomes" id="UP001138661">
    <property type="component" value="Unassembled WGS sequence"/>
</dbReference>
<dbReference type="EMBL" id="JAHXDN010000002">
    <property type="protein sequence ID" value="MBW4707826.1"/>
    <property type="molecule type" value="Genomic_DNA"/>
</dbReference>
<dbReference type="PANTHER" id="PTHR43024">
    <property type="entry name" value="UDP-N-ACETYLMURAMOYL-TRIPEPTIDE--D-ALANYL-D-ALANINE LIGASE"/>
    <property type="match status" value="1"/>
</dbReference>
<dbReference type="GO" id="GO:0051301">
    <property type="term" value="P:cell division"/>
    <property type="evidence" value="ECO:0007669"/>
    <property type="project" value="UniProtKB-KW"/>
</dbReference>
<proteinExistence type="inferred from homology"/>
<dbReference type="HAMAP" id="MF_02019">
    <property type="entry name" value="MurF"/>
    <property type="match status" value="1"/>
</dbReference>
<evidence type="ECO:0000256" key="10">
    <source>
        <dbReference type="RuleBase" id="RU004136"/>
    </source>
</evidence>
<dbReference type="GO" id="GO:0071555">
    <property type="term" value="P:cell wall organization"/>
    <property type="evidence" value="ECO:0007669"/>
    <property type="project" value="UniProtKB-KW"/>
</dbReference>
<dbReference type="PANTHER" id="PTHR43024:SF1">
    <property type="entry name" value="UDP-N-ACETYLMURAMOYL-TRIPEPTIDE--D-ALANYL-D-ALANINE LIGASE"/>
    <property type="match status" value="1"/>
</dbReference>
<keyword evidence="3 9" id="KW-0547">Nucleotide-binding</keyword>
<keyword evidence="2 9" id="KW-0132">Cell division</keyword>
<dbReference type="GO" id="GO:0047480">
    <property type="term" value="F:UDP-N-acetylmuramoyl-tripeptide-D-alanyl-D-alanine ligase activity"/>
    <property type="evidence" value="ECO:0007669"/>
    <property type="project" value="UniProtKB-UniRule"/>
</dbReference>
<dbReference type="InterPro" id="IPR005863">
    <property type="entry name" value="UDP-N-AcMur_synth"/>
</dbReference>
<feature type="domain" description="Mur ligase central" evidence="13">
    <location>
        <begin position="106"/>
        <end position="294"/>
    </location>
</feature>
<keyword evidence="1 9" id="KW-0436">Ligase</keyword>
<dbReference type="NCBIfam" id="TIGR01143">
    <property type="entry name" value="murF"/>
    <property type="match status" value="1"/>
</dbReference>
<comment type="similarity">
    <text evidence="9">Belongs to the MurCDEF family. MurF subfamily.</text>
</comment>
<feature type="domain" description="Mur ligase C-terminal" evidence="12">
    <location>
        <begin position="334"/>
        <end position="453"/>
    </location>
</feature>
<feature type="domain" description="Mur ligase N-terminal catalytic" evidence="11">
    <location>
        <begin position="24"/>
        <end position="94"/>
    </location>
</feature>
<keyword evidence="8 9" id="KW-0961">Cell wall biogenesis/degradation</keyword>
<dbReference type="GO" id="GO:0009252">
    <property type="term" value="P:peptidoglycan biosynthetic process"/>
    <property type="evidence" value="ECO:0007669"/>
    <property type="project" value="UniProtKB-UniRule"/>
</dbReference>
<keyword evidence="9" id="KW-0963">Cytoplasm</keyword>
<dbReference type="Pfam" id="PF01225">
    <property type="entry name" value="Mur_ligase"/>
    <property type="match status" value="1"/>
</dbReference>
<evidence type="ECO:0000313" key="14">
    <source>
        <dbReference type="EMBL" id="MBW4707826.1"/>
    </source>
</evidence>
<evidence type="ECO:0000256" key="6">
    <source>
        <dbReference type="ARBA" id="ARBA00022984"/>
    </source>
</evidence>
<comment type="subcellular location">
    <subcellularLocation>
        <location evidence="9 10">Cytoplasm</location>
    </subcellularLocation>
</comment>
<gene>
    <name evidence="9 14" type="primary">murF</name>
    <name evidence="14" type="ORF">KX928_08520</name>
</gene>